<protein>
    <submittedName>
        <fullName evidence="1">Primary amine oxidase</fullName>
    </submittedName>
</protein>
<reference evidence="1" key="1">
    <citation type="submission" date="2020-09" db="EMBL/GenBank/DDBJ databases">
        <title>Genome-Enabled Discovery of Anthraquinone Biosynthesis in Senna tora.</title>
        <authorList>
            <person name="Kang S.-H."/>
            <person name="Pandey R.P."/>
            <person name="Lee C.-M."/>
            <person name="Sim J.-S."/>
            <person name="Jeong J.-T."/>
            <person name="Choi B.-S."/>
            <person name="Jung M."/>
            <person name="Ginzburg D."/>
            <person name="Zhao K."/>
            <person name="Won S.Y."/>
            <person name="Oh T.-J."/>
            <person name="Yu Y."/>
            <person name="Kim N.-H."/>
            <person name="Lee O.R."/>
            <person name="Lee T.-H."/>
            <person name="Bashyal P."/>
            <person name="Kim T.-S."/>
            <person name="Lee W.-H."/>
            <person name="Kawkins C."/>
            <person name="Kim C.-K."/>
            <person name="Kim J.S."/>
            <person name="Ahn B.O."/>
            <person name="Rhee S.Y."/>
            <person name="Sohng J.K."/>
        </authorList>
    </citation>
    <scope>NUCLEOTIDE SEQUENCE</scope>
    <source>
        <tissue evidence="1">Leaf</tissue>
    </source>
</reference>
<dbReference type="Proteomes" id="UP000634136">
    <property type="component" value="Unassembled WGS sequence"/>
</dbReference>
<comment type="caution">
    <text evidence="1">The sequence shown here is derived from an EMBL/GenBank/DDBJ whole genome shotgun (WGS) entry which is preliminary data.</text>
</comment>
<name>A0A834X3G8_9FABA</name>
<accession>A0A834X3G8</accession>
<gene>
    <name evidence="1" type="ORF">G2W53_005761</name>
</gene>
<sequence>MRLKKGRSMELRPKRRALFGRSVLGVPSFRHWNVRPIKILDNFSVVKINHHSDSLQWPHEQVGTLLLVRVEALKVEPPLAVCFSEPSHSEERAGHARYVKTPFVDGVDEGLVFMWELCGKLLLVVAKRGEALASSFSVVTGYDKGSTLRGAWAWALELLDLEDSQEMTEALSGSSRPIRRRGRDVTLGDEARVAVALGDEAGGADLGEAIGNG</sequence>
<dbReference type="AlphaFoldDB" id="A0A834X3G8"/>
<evidence type="ECO:0000313" key="1">
    <source>
        <dbReference type="EMBL" id="KAF7837279.1"/>
    </source>
</evidence>
<keyword evidence="2" id="KW-1185">Reference proteome</keyword>
<dbReference type="EMBL" id="JAAIUW010000003">
    <property type="protein sequence ID" value="KAF7837279.1"/>
    <property type="molecule type" value="Genomic_DNA"/>
</dbReference>
<organism evidence="1 2">
    <name type="scientific">Senna tora</name>
    <dbReference type="NCBI Taxonomy" id="362788"/>
    <lineage>
        <taxon>Eukaryota</taxon>
        <taxon>Viridiplantae</taxon>
        <taxon>Streptophyta</taxon>
        <taxon>Embryophyta</taxon>
        <taxon>Tracheophyta</taxon>
        <taxon>Spermatophyta</taxon>
        <taxon>Magnoliopsida</taxon>
        <taxon>eudicotyledons</taxon>
        <taxon>Gunneridae</taxon>
        <taxon>Pentapetalae</taxon>
        <taxon>rosids</taxon>
        <taxon>fabids</taxon>
        <taxon>Fabales</taxon>
        <taxon>Fabaceae</taxon>
        <taxon>Caesalpinioideae</taxon>
        <taxon>Cassia clade</taxon>
        <taxon>Senna</taxon>
    </lineage>
</organism>
<evidence type="ECO:0000313" key="2">
    <source>
        <dbReference type="Proteomes" id="UP000634136"/>
    </source>
</evidence>
<proteinExistence type="predicted"/>